<dbReference type="InterPro" id="IPR014284">
    <property type="entry name" value="RNA_pol_sigma-70_dom"/>
</dbReference>
<dbReference type="RefSeq" id="WP_406794917.1">
    <property type="nucleotide sequence ID" value="NZ_JBJHZX010000096.1"/>
</dbReference>
<evidence type="ECO:0000259" key="6">
    <source>
        <dbReference type="Pfam" id="PF04542"/>
    </source>
</evidence>
<dbReference type="SUPFAM" id="SSF88946">
    <property type="entry name" value="Sigma2 domain of RNA polymerase sigma factors"/>
    <property type="match status" value="1"/>
</dbReference>
<dbReference type="InterPro" id="IPR039425">
    <property type="entry name" value="RNA_pol_sigma-70-like"/>
</dbReference>
<evidence type="ECO:0000256" key="1">
    <source>
        <dbReference type="ARBA" id="ARBA00010641"/>
    </source>
</evidence>
<dbReference type="InterPro" id="IPR036388">
    <property type="entry name" value="WH-like_DNA-bd_sf"/>
</dbReference>
<dbReference type="Gene3D" id="1.10.1740.10">
    <property type="match status" value="1"/>
</dbReference>
<dbReference type="EMBL" id="JBJHZX010000096">
    <property type="protein sequence ID" value="MFL0198801.1"/>
    <property type="molecule type" value="Genomic_DNA"/>
</dbReference>
<keyword evidence="2" id="KW-0805">Transcription regulation</keyword>
<reference evidence="8 9" key="1">
    <citation type="submission" date="2024-11" db="EMBL/GenBank/DDBJ databases">
        <authorList>
            <person name="Heng Y.C."/>
            <person name="Lim A.C.H."/>
            <person name="Lee J.K.Y."/>
            <person name="Kittelmann S."/>
        </authorList>
    </citation>
    <scope>NUCLEOTIDE SEQUENCE [LARGE SCALE GENOMIC DNA]</scope>
    <source>
        <strain evidence="8 9">WILCCON 0269</strain>
    </source>
</reference>
<keyword evidence="4" id="KW-0238">DNA-binding</keyword>
<feature type="domain" description="RNA polymerase sigma-70 region 2" evidence="6">
    <location>
        <begin position="21"/>
        <end position="90"/>
    </location>
</feature>
<keyword evidence="9" id="KW-1185">Reference proteome</keyword>
<dbReference type="Gene3D" id="1.10.10.10">
    <property type="entry name" value="Winged helix-like DNA-binding domain superfamily/Winged helix DNA-binding domain"/>
    <property type="match status" value="1"/>
</dbReference>
<evidence type="ECO:0000313" key="9">
    <source>
        <dbReference type="Proteomes" id="UP001623660"/>
    </source>
</evidence>
<organism evidence="8 9">
    <name type="scientific">Candidatus Clostridium eludens</name>
    <dbReference type="NCBI Taxonomy" id="3381663"/>
    <lineage>
        <taxon>Bacteria</taxon>
        <taxon>Bacillati</taxon>
        <taxon>Bacillota</taxon>
        <taxon>Clostridia</taxon>
        <taxon>Eubacteriales</taxon>
        <taxon>Clostridiaceae</taxon>
        <taxon>Clostridium</taxon>
    </lineage>
</organism>
<evidence type="ECO:0000256" key="3">
    <source>
        <dbReference type="ARBA" id="ARBA00023082"/>
    </source>
</evidence>
<evidence type="ECO:0000259" key="7">
    <source>
        <dbReference type="Pfam" id="PF08281"/>
    </source>
</evidence>
<dbReference type="Pfam" id="PF08281">
    <property type="entry name" value="Sigma70_r4_2"/>
    <property type="match status" value="1"/>
</dbReference>
<dbReference type="InterPro" id="IPR007627">
    <property type="entry name" value="RNA_pol_sigma70_r2"/>
</dbReference>
<evidence type="ECO:0000256" key="5">
    <source>
        <dbReference type="ARBA" id="ARBA00023163"/>
    </source>
</evidence>
<accession>A0ABW8SVF9</accession>
<dbReference type="InterPro" id="IPR013325">
    <property type="entry name" value="RNA_pol_sigma_r2"/>
</dbReference>
<name>A0ABW8SVF9_9CLOT</name>
<dbReference type="Pfam" id="PF04542">
    <property type="entry name" value="Sigma70_r2"/>
    <property type="match status" value="1"/>
</dbReference>
<sequence>MDDSKLIKKCQVGDKGAFQELISKYHPFVYKFLIKITQDEEIAEDITQETFLKVIKNIEKFDVYGKAKFSTYIITVSKNCYIDYLRKEKKFLQRISIDEAINTENVNAKVESLVIDKIYAEAIIKELENLSEEQKLVIKMKYIEGLTLKEIGEKLELEPKTVKSRIHNGMVKLRKIFKRGDKCEGDK</sequence>
<keyword evidence="5" id="KW-0804">Transcription</keyword>
<proteinExistence type="inferred from homology"/>
<evidence type="ECO:0000256" key="2">
    <source>
        <dbReference type="ARBA" id="ARBA00023015"/>
    </source>
</evidence>
<dbReference type="InterPro" id="IPR013249">
    <property type="entry name" value="RNA_pol_sigma70_r4_t2"/>
</dbReference>
<keyword evidence="3" id="KW-0731">Sigma factor</keyword>
<dbReference type="NCBIfam" id="TIGR02937">
    <property type="entry name" value="sigma70-ECF"/>
    <property type="match status" value="1"/>
</dbReference>
<protein>
    <submittedName>
        <fullName evidence="8">RNA polymerase sigma factor</fullName>
    </submittedName>
</protein>
<dbReference type="PANTHER" id="PTHR43133:SF8">
    <property type="entry name" value="RNA POLYMERASE SIGMA FACTOR HI_1459-RELATED"/>
    <property type="match status" value="1"/>
</dbReference>
<evidence type="ECO:0000256" key="4">
    <source>
        <dbReference type="ARBA" id="ARBA00023125"/>
    </source>
</evidence>
<dbReference type="PANTHER" id="PTHR43133">
    <property type="entry name" value="RNA POLYMERASE ECF-TYPE SIGMA FACTO"/>
    <property type="match status" value="1"/>
</dbReference>
<dbReference type="InterPro" id="IPR013324">
    <property type="entry name" value="RNA_pol_sigma_r3/r4-like"/>
</dbReference>
<feature type="domain" description="RNA polymerase sigma factor 70 region 4 type 2" evidence="7">
    <location>
        <begin position="121"/>
        <end position="173"/>
    </location>
</feature>
<comment type="similarity">
    <text evidence="1">Belongs to the sigma-70 factor family. ECF subfamily.</text>
</comment>
<dbReference type="Proteomes" id="UP001623660">
    <property type="component" value="Unassembled WGS sequence"/>
</dbReference>
<evidence type="ECO:0000313" key="8">
    <source>
        <dbReference type="EMBL" id="MFL0198801.1"/>
    </source>
</evidence>
<dbReference type="CDD" id="cd06171">
    <property type="entry name" value="Sigma70_r4"/>
    <property type="match status" value="1"/>
</dbReference>
<comment type="caution">
    <text evidence="8">The sequence shown here is derived from an EMBL/GenBank/DDBJ whole genome shotgun (WGS) entry which is preliminary data.</text>
</comment>
<dbReference type="SUPFAM" id="SSF88659">
    <property type="entry name" value="Sigma3 and sigma4 domains of RNA polymerase sigma factors"/>
    <property type="match status" value="1"/>
</dbReference>
<gene>
    <name evidence="8" type="ORF">ACJDU8_25085</name>
</gene>